<protein>
    <submittedName>
        <fullName evidence="2">Cupin domain-containing protein</fullName>
    </submittedName>
</protein>
<name>A0ABX5SU09_9MICO</name>
<dbReference type="Pfam" id="PF07883">
    <property type="entry name" value="Cupin_2"/>
    <property type="match status" value="1"/>
</dbReference>
<keyword evidence="3" id="KW-1185">Reference proteome</keyword>
<feature type="domain" description="Cupin type-2" evidence="1">
    <location>
        <begin position="31"/>
        <end position="95"/>
    </location>
</feature>
<proteinExistence type="predicted"/>
<sequence length="114" mass="11747">MRSWYPPAATASAAVYDELLRAPSMSVGSYVIPAGTADPQQPHTEDEVYIVLAGSARLEAPGGSAAAVPGAVLFVPAGEEHRFVEIADDLHVIVVFSPAEHTGATPAAVSPPAR</sequence>
<evidence type="ECO:0000313" key="2">
    <source>
        <dbReference type="EMBL" id="QBR89663.1"/>
    </source>
</evidence>
<dbReference type="InterPro" id="IPR014710">
    <property type="entry name" value="RmlC-like_jellyroll"/>
</dbReference>
<dbReference type="RefSeq" id="WP_135068390.1">
    <property type="nucleotide sequence ID" value="NZ_CP038266.1"/>
</dbReference>
<dbReference type="EMBL" id="CP038266">
    <property type="protein sequence ID" value="QBR89663.1"/>
    <property type="molecule type" value="Genomic_DNA"/>
</dbReference>
<dbReference type="Gene3D" id="2.60.120.10">
    <property type="entry name" value="Jelly Rolls"/>
    <property type="match status" value="1"/>
</dbReference>
<accession>A0ABX5SU09</accession>
<gene>
    <name evidence="2" type="ORF">E4K62_13840</name>
</gene>
<dbReference type="Proteomes" id="UP000295748">
    <property type="component" value="Chromosome"/>
</dbReference>
<organism evidence="2 3">
    <name type="scientific">Microbacterium wangchenii</name>
    <dbReference type="NCBI Taxonomy" id="2541726"/>
    <lineage>
        <taxon>Bacteria</taxon>
        <taxon>Bacillati</taxon>
        <taxon>Actinomycetota</taxon>
        <taxon>Actinomycetes</taxon>
        <taxon>Micrococcales</taxon>
        <taxon>Microbacteriaceae</taxon>
        <taxon>Microbacterium</taxon>
    </lineage>
</organism>
<evidence type="ECO:0000313" key="3">
    <source>
        <dbReference type="Proteomes" id="UP000295748"/>
    </source>
</evidence>
<dbReference type="SUPFAM" id="SSF51182">
    <property type="entry name" value="RmlC-like cupins"/>
    <property type="match status" value="1"/>
</dbReference>
<dbReference type="InterPro" id="IPR011051">
    <property type="entry name" value="RmlC_Cupin_sf"/>
</dbReference>
<reference evidence="2 3" key="1">
    <citation type="submission" date="2019-03" db="EMBL/GenBank/DDBJ databases">
        <authorList>
            <person name="Dong K."/>
        </authorList>
    </citation>
    <scope>NUCLEOTIDE SEQUENCE [LARGE SCALE GENOMIC DNA]</scope>
    <source>
        <strain evidence="3">dk512</strain>
    </source>
</reference>
<dbReference type="InterPro" id="IPR013096">
    <property type="entry name" value="Cupin_2"/>
</dbReference>
<evidence type="ECO:0000259" key="1">
    <source>
        <dbReference type="Pfam" id="PF07883"/>
    </source>
</evidence>